<evidence type="ECO:0000313" key="2">
    <source>
        <dbReference type="Proteomes" id="UP001159428"/>
    </source>
</evidence>
<gene>
    <name evidence="1" type="ORF">PMEA_00012431</name>
</gene>
<comment type="caution">
    <text evidence="1">The sequence shown here is derived from an EMBL/GenBank/DDBJ whole genome shotgun (WGS) entry which is preliminary data.</text>
</comment>
<sequence length="133" mass="15240">MLVSSQRCYPIHACTICSLPEFLKLYLNISYFTKQGEEKYNDTATKHYFRSSNHRGISALKQILLKKNRIQLLEAAGMERIKKSYKCRNIHNCKMAYCEGLGHTIKTCSANCTKCQTAVCCAHPIKVDGRWTQ</sequence>
<reference evidence="1 2" key="1">
    <citation type="submission" date="2022-05" db="EMBL/GenBank/DDBJ databases">
        <authorList>
            <consortium name="Genoscope - CEA"/>
            <person name="William W."/>
        </authorList>
    </citation>
    <scope>NUCLEOTIDE SEQUENCE [LARGE SCALE GENOMIC DNA]</scope>
</reference>
<dbReference type="AlphaFoldDB" id="A0AAU9Y8R2"/>
<evidence type="ECO:0000313" key="1">
    <source>
        <dbReference type="EMBL" id="CAH3169555.1"/>
    </source>
</evidence>
<dbReference type="EMBL" id="CALNXJ010000214">
    <property type="protein sequence ID" value="CAH3169555.1"/>
    <property type="molecule type" value="Genomic_DNA"/>
</dbReference>
<feature type="non-terminal residue" evidence="1">
    <location>
        <position position="133"/>
    </location>
</feature>
<organism evidence="1 2">
    <name type="scientific">Pocillopora meandrina</name>
    <dbReference type="NCBI Taxonomy" id="46732"/>
    <lineage>
        <taxon>Eukaryota</taxon>
        <taxon>Metazoa</taxon>
        <taxon>Cnidaria</taxon>
        <taxon>Anthozoa</taxon>
        <taxon>Hexacorallia</taxon>
        <taxon>Scleractinia</taxon>
        <taxon>Astrocoeniina</taxon>
        <taxon>Pocilloporidae</taxon>
        <taxon>Pocillopora</taxon>
    </lineage>
</organism>
<keyword evidence="2" id="KW-1185">Reference proteome</keyword>
<name>A0AAU9Y8R2_9CNID</name>
<dbReference type="Proteomes" id="UP001159428">
    <property type="component" value="Unassembled WGS sequence"/>
</dbReference>
<protein>
    <submittedName>
        <fullName evidence="1">Uncharacterized protein</fullName>
    </submittedName>
</protein>
<proteinExistence type="predicted"/>
<accession>A0AAU9Y8R2</accession>